<dbReference type="InterPro" id="IPR014729">
    <property type="entry name" value="Rossmann-like_a/b/a_fold"/>
</dbReference>
<reference evidence="5" key="1">
    <citation type="submission" date="2021-02" db="EMBL/GenBank/DDBJ databases">
        <title>Natronogracilivirga saccharolytica gen. nov. sp. nov. a new anaerobic, haloalkiliphilic carbohydrate-fermenting bacterium from soda lake and proposing of Cyclonatronumiaceae fam. nov. in the phylum Balneolaeota.</title>
        <authorList>
            <person name="Zhilina T.N."/>
            <person name="Sorokin D.Y."/>
            <person name="Zavarzina D.G."/>
            <person name="Toshchakov S.V."/>
            <person name="Kublanov I.V."/>
        </authorList>
    </citation>
    <scope>NUCLEOTIDE SEQUENCE</scope>
    <source>
        <strain evidence="5">Z-1702</strain>
    </source>
</reference>
<keyword evidence="6" id="KW-1185">Reference proteome</keyword>
<evidence type="ECO:0000259" key="4">
    <source>
        <dbReference type="Pfam" id="PF00582"/>
    </source>
</evidence>
<evidence type="ECO:0000256" key="1">
    <source>
        <dbReference type="ARBA" id="ARBA00008791"/>
    </source>
</evidence>
<organism evidence="5 6">
    <name type="scientific">Natronogracilivirga saccharolytica</name>
    <dbReference type="NCBI Taxonomy" id="2812953"/>
    <lineage>
        <taxon>Bacteria</taxon>
        <taxon>Pseudomonadati</taxon>
        <taxon>Balneolota</taxon>
        <taxon>Balneolia</taxon>
        <taxon>Balneolales</taxon>
        <taxon>Cyclonatronaceae</taxon>
        <taxon>Natronogracilivirga</taxon>
    </lineage>
</organism>
<sequence length="291" mass="32674">MKNPRILVPTDFSDLSKLAFSNASAIAGLFDGKVTPFHAYMQVNELDGFYYMGETSPEADLRTLEKTLYKKLEQVASELVEEPYRDEPVVKIGNAARAITETGKDFDLIVMSSHGRTGFSRLILGSVCEKVLRTSHTPVLVLEKESRLMPLERILLTTDFSDNSIYAFEPAAEFAEATGARIDLVHIVSYEQFDTLAQAQHDSKERKDRLARLSEKYLGDLEQQVRTEVIFSEKSVHEEISRLTKSRPYNLVVMSTIGRTGLDYMMLGSTASSVLRHVKTAVLSFNPIPNQ</sequence>
<comment type="caution">
    <text evidence="5">The sequence shown here is derived from an EMBL/GenBank/DDBJ whole genome shotgun (WGS) entry which is preliminary data.</text>
</comment>
<protein>
    <submittedName>
        <fullName evidence="5">Universal stress protein</fullName>
    </submittedName>
</protein>
<keyword evidence="3" id="KW-0067">ATP-binding</keyword>
<accession>A0A8J7RL02</accession>
<dbReference type="Gene3D" id="3.40.50.620">
    <property type="entry name" value="HUPs"/>
    <property type="match status" value="2"/>
</dbReference>
<dbReference type="PANTHER" id="PTHR46268:SF27">
    <property type="entry name" value="UNIVERSAL STRESS PROTEIN RV2623"/>
    <property type="match status" value="1"/>
</dbReference>
<dbReference type="InterPro" id="IPR006015">
    <property type="entry name" value="Universal_stress_UspA"/>
</dbReference>
<name>A0A8J7RL02_9BACT</name>
<evidence type="ECO:0000313" key="5">
    <source>
        <dbReference type="EMBL" id="MBP3193630.1"/>
    </source>
</evidence>
<dbReference type="AlphaFoldDB" id="A0A8J7RL02"/>
<keyword evidence="2" id="KW-0547">Nucleotide-binding</keyword>
<feature type="domain" description="UspA" evidence="4">
    <location>
        <begin position="5"/>
        <end position="142"/>
    </location>
</feature>
<dbReference type="Pfam" id="PF00582">
    <property type="entry name" value="Usp"/>
    <property type="match status" value="2"/>
</dbReference>
<feature type="domain" description="UspA" evidence="4">
    <location>
        <begin position="152"/>
        <end position="283"/>
    </location>
</feature>
<dbReference type="InterPro" id="IPR006016">
    <property type="entry name" value="UspA"/>
</dbReference>
<dbReference type="RefSeq" id="WP_210513085.1">
    <property type="nucleotide sequence ID" value="NZ_JAFIDN010000012.1"/>
</dbReference>
<dbReference type="PANTHER" id="PTHR46268">
    <property type="entry name" value="STRESS RESPONSE PROTEIN NHAX"/>
    <property type="match status" value="1"/>
</dbReference>
<dbReference type="EMBL" id="JAFIDN010000012">
    <property type="protein sequence ID" value="MBP3193630.1"/>
    <property type="molecule type" value="Genomic_DNA"/>
</dbReference>
<dbReference type="PRINTS" id="PR01438">
    <property type="entry name" value="UNVRSLSTRESS"/>
</dbReference>
<proteinExistence type="inferred from homology"/>
<evidence type="ECO:0000256" key="3">
    <source>
        <dbReference type="ARBA" id="ARBA00022840"/>
    </source>
</evidence>
<evidence type="ECO:0000256" key="2">
    <source>
        <dbReference type="ARBA" id="ARBA00022741"/>
    </source>
</evidence>
<comment type="similarity">
    <text evidence="1">Belongs to the universal stress protein A family.</text>
</comment>
<evidence type="ECO:0000313" key="6">
    <source>
        <dbReference type="Proteomes" id="UP000673975"/>
    </source>
</evidence>
<dbReference type="SUPFAM" id="SSF52402">
    <property type="entry name" value="Adenine nucleotide alpha hydrolases-like"/>
    <property type="match status" value="2"/>
</dbReference>
<dbReference type="Proteomes" id="UP000673975">
    <property type="component" value="Unassembled WGS sequence"/>
</dbReference>
<dbReference type="GO" id="GO:0005524">
    <property type="term" value="F:ATP binding"/>
    <property type="evidence" value="ECO:0007669"/>
    <property type="project" value="UniProtKB-KW"/>
</dbReference>
<gene>
    <name evidence="5" type="ORF">NATSA_13215</name>
</gene>
<dbReference type="CDD" id="cd00293">
    <property type="entry name" value="USP-like"/>
    <property type="match status" value="2"/>
</dbReference>